<dbReference type="AlphaFoldDB" id="A0A1X7P115"/>
<dbReference type="InterPro" id="IPR038296">
    <property type="entry name" value="ParD_sf"/>
</dbReference>
<dbReference type="PANTHER" id="PTHR36582:SF2">
    <property type="entry name" value="ANTITOXIN PARD"/>
    <property type="match status" value="1"/>
</dbReference>
<dbReference type="OrthoDB" id="291307at2"/>
<dbReference type="GO" id="GO:0006355">
    <property type="term" value="P:regulation of DNA-templated transcription"/>
    <property type="evidence" value="ECO:0007669"/>
    <property type="project" value="InterPro"/>
</dbReference>
<dbReference type="NCBIfam" id="TIGR02606">
    <property type="entry name" value="antidote_CC2985"/>
    <property type="match status" value="1"/>
</dbReference>
<sequence length="93" mass="10644">MGRIEKISIALPEEMLQSVKEAVDSGQYASTSEVIRDALRGWQLREPLRKAEIERLRKAWEEGLASGAAREYDLEEILSGARRRLEEMQRKSA</sequence>
<reference evidence="3 4" key="1">
    <citation type="submission" date="2017-04" db="EMBL/GenBank/DDBJ databases">
        <authorList>
            <person name="Afonso C.L."/>
            <person name="Miller P.J."/>
            <person name="Scott M.A."/>
            <person name="Spackman E."/>
            <person name="Goraichik I."/>
            <person name="Dimitrov K.M."/>
            <person name="Suarez D.L."/>
            <person name="Swayne D.E."/>
        </authorList>
    </citation>
    <scope>NUCLEOTIDE SEQUENCE [LARGE SCALE GENOMIC DNA]</scope>
    <source>
        <strain evidence="3 4">B5P</strain>
    </source>
</reference>
<evidence type="ECO:0000313" key="4">
    <source>
        <dbReference type="Proteomes" id="UP000193083"/>
    </source>
</evidence>
<organism evidence="3 4">
    <name type="scientific">Mesorhizobium australicum</name>
    <dbReference type="NCBI Taxonomy" id="536018"/>
    <lineage>
        <taxon>Bacteria</taxon>
        <taxon>Pseudomonadati</taxon>
        <taxon>Pseudomonadota</taxon>
        <taxon>Alphaproteobacteria</taxon>
        <taxon>Hyphomicrobiales</taxon>
        <taxon>Phyllobacteriaceae</taxon>
        <taxon>Mesorhizobium</taxon>
    </lineage>
</organism>
<dbReference type="PANTHER" id="PTHR36582">
    <property type="entry name" value="ANTITOXIN PARD"/>
    <property type="match status" value="1"/>
</dbReference>
<accession>A0A1X7P115</accession>
<dbReference type="InterPro" id="IPR010985">
    <property type="entry name" value="Ribbon_hlx_hlx"/>
</dbReference>
<gene>
    <name evidence="3" type="ORF">SAMN02982922_3029</name>
</gene>
<name>A0A1X7P115_9HYPH</name>
<keyword evidence="4" id="KW-1185">Reference proteome</keyword>
<comment type="similarity">
    <text evidence="1">Belongs to the ParD antitoxin family.</text>
</comment>
<proteinExistence type="inferred from homology"/>
<dbReference type="CDD" id="cd22231">
    <property type="entry name" value="RHH_NikR_HicB-like"/>
    <property type="match status" value="1"/>
</dbReference>
<dbReference type="InterPro" id="IPR022789">
    <property type="entry name" value="ParD"/>
</dbReference>
<dbReference type="EMBL" id="FXBL01000004">
    <property type="protein sequence ID" value="SMH44280.1"/>
    <property type="molecule type" value="Genomic_DNA"/>
</dbReference>
<keyword evidence="2" id="KW-1277">Toxin-antitoxin system</keyword>
<evidence type="ECO:0000256" key="2">
    <source>
        <dbReference type="ARBA" id="ARBA00022649"/>
    </source>
</evidence>
<evidence type="ECO:0000256" key="1">
    <source>
        <dbReference type="ARBA" id="ARBA00008580"/>
    </source>
</evidence>
<dbReference type="Pfam" id="PF03693">
    <property type="entry name" value="ParD_antitoxin"/>
    <property type="match status" value="1"/>
</dbReference>
<dbReference type="Proteomes" id="UP000193083">
    <property type="component" value="Unassembled WGS sequence"/>
</dbReference>
<evidence type="ECO:0000313" key="3">
    <source>
        <dbReference type="EMBL" id="SMH44280.1"/>
    </source>
</evidence>
<dbReference type="SUPFAM" id="SSF47598">
    <property type="entry name" value="Ribbon-helix-helix"/>
    <property type="match status" value="1"/>
</dbReference>
<dbReference type="Gene3D" id="6.10.10.120">
    <property type="entry name" value="Antitoxin ParD1-like"/>
    <property type="match status" value="1"/>
</dbReference>
<protein>
    <submittedName>
        <fullName evidence="3">Antitoxin ParD1/3/4</fullName>
    </submittedName>
</protein>
<dbReference type="RefSeq" id="WP_085467667.1">
    <property type="nucleotide sequence ID" value="NZ_FXBL01000004.1"/>
</dbReference>